<dbReference type="SUPFAM" id="SSF47413">
    <property type="entry name" value="lambda repressor-like DNA-binding domains"/>
    <property type="match status" value="1"/>
</dbReference>
<dbReference type="PANTHER" id="PTHR30146:SF154">
    <property type="entry name" value="TRANSCRIPTION REGULATOR, MEMBER OF GALR FAMILY"/>
    <property type="match status" value="1"/>
</dbReference>
<proteinExistence type="predicted"/>
<dbReference type="InterPro" id="IPR046335">
    <property type="entry name" value="LacI/GalR-like_sensor"/>
</dbReference>
<organism evidence="5 6">
    <name type="scientific">Listeria fleischmannii 1991</name>
    <dbReference type="NCBI Taxonomy" id="1430899"/>
    <lineage>
        <taxon>Bacteria</taxon>
        <taxon>Bacillati</taxon>
        <taxon>Bacillota</taxon>
        <taxon>Bacilli</taxon>
        <taxon>Bacillales</taxon>
        <taxon>Listeriaceae</taxon>
        <taxon>Listeria</taxon>
    </lineage>
</organism>
<reference evidence="5 6" key="1">
    <citation type="journal article" date="2015" name="Genome Biol. Evol.">
        <title>Comparative Genomics of Listeria Sensu Lato: Genus-Wide Differences in Evolutionary Dynamics and the Progressive Gain of Complex, Potentially Pathogenicity-Related Traits through Lateral Gene Transfer.</title>
        <authorList>
            <person name="Chiara M."/>
            <person name="Caruso M."/>
            <person name="D'Erchia A.M."/>
            <person name="Manzari C."/>
            <person name="Fraccalvieri R."/>
            <person name="Goffredo E."/>
            <person name="Latorre L."/>
            <person name="Miccolupo A."/>
            <person name="Padalino I."/>
            <person name="Santagada G."/>
            <person name="Chiocco D."/>
            <person name="Pesole G."/>
            <person name="Horner D.S."/>
            <person name="Parisi A."/>
        </authorList>
    </citation>
    <scope>NUCLEOTIDE SEQUENCE [LARGE SCALE GENOMIC DNA]</scope>
    <source>
        <strain evidence="5 6">1991</strain>
    </source>
</reference>
<dbReference type="AlphaFoldDB" id="A0A0J8GEJ5"/>
<keyword evidence="1" id="KW-0805">Transcription regulation</keyword>
<dbReference type="SUPFAM" id="SSF53822">
    <property type="entry name" value="Periplasmic binding protein-like I"/>
    <property type="match status" value="1"/>
</dbReference>
<evidence type="ECO:0000313" key="5">
    <source>
        <dbReference type="EMBL" id="KMT59404.1"/>
    </source>
</evidence>
<dbReference type="PROSITE" id="PS50932">
    <property type="entry name" value="HTH_LACI_2"/>
    <property type="match status" value="1"/>
</dbReference>
<gene>
    <name evidence="5" type="ORF">X560_1343</name>
</gene>
<evidence type="ECO:0000256" key="1">
    <source>
        <dbReference type="ARBA" id="ARBA00023015"/>
    </source>
</evidence>
<name>A0A0J8GEJ5_9LIST</name>
<dbReference type="Proteomes" id="UP000052258">
    <property type="component" value="Unassembled WGS sequence"/>
</dbReference>
<dbReference type="Gene3D" id="3.40.50.2300">
    <property type="match status" value="2"/>
</dbReference>
<feature type="domain" description="HTH lacI-type" evidence="4">
    <location>
        <begin position="2"/>
        <end position="56"/>
    </location>
</feature>
<dbReference type="Gene3D" id="1.10.260.40">
    <property type="entry name" value="lambda repressor-like DNA-binding domains"/>
    <property type="match status" value="1"/>
</dbReference>
<evidence type="ECO:0000259" key="4">
    <source>
        <dbReference type="PROSITE" id="PS50932"/>
    </source>
</evidence>
<keyword evidence="3" id="KW-0804">Transcription</keyword>
<evidence type="ECO:0000256" key="2">
    <source>
        <dbReference type="ARBA" id="ARBA00023125"/>
    </source>
</evidence>
<keyword evidence="2" id="KW-0238">DNA-binding</keyword>
<dbReference type="Pfam" id="PF00356">
    <property type="entry name" value="LacI"/>
    <property type="match status" value="1"/>
</dbReference>
<dbReference type="PANTHER" id="PTHR30146">
    <property type="entry name" value="LACI-RELATED TRANSCRIPTIONAL REPRESSOR"/>
    <property type="match status" value="1"/>
</dbReference>
<sequence>MATLADVAKKANVSKMTVSRVINHPDQVSDELKELVFKAMKELDYVPNFAARALVQNRTQVIKFLILEEIDTVEPYYMNLLTGISRELDKHYYSLQLVTRKSKNIGSYDGLIVTGIRDEDFEIGVLDIEKPVILYGENTRGYDFIDVNNKKGTEIATEHVIKRGFKRIVFLGIDLLEEQFMISRLAGYEEMMRRHGLSPESYFLKNSSRVAEQKGIELLRYNSEDIAFVCASDRIAIGVVRAGLSFGRKFGENFAVTGFDGVFLDRISSPHITTVRSPVIEMGEELARMLLRKINDAGASQDNILFEPELIVRGSTTGIDTSF</sequence>
<dbReference type="SMART" id="SM00354">
    <property type="entry name" value="HTH_LACI"/>
    <property type="match status" value="1"/>
</dbReference>
<dbReference type="CDD" id="cd01392">
    <property type="entry name" value="HTH_LacI"/>
    <property type="match status" value="1"/>
</dbReference>
<dbReference type="InterPro" id="IPR028082">
    <property type="entry name" value="Peripla_BP_I"/>
</dbReference>
<dbReference type="InterPro" id="IPR010982">
    <property type="entry name" value="Lambda_DNA-bd_dom_sf"/>
</dbReference>
<dbReference type="GO" id="GO:0000976">
    <property type="term" value="F:transcription cis-regulatory region binding"/>
    <property type="evidence" value="ECO:0007669"/>
    <property type="project" value="TreeGrafter"/>
</dbReference>
<dbReference type="Pfam" id="PF13377">
    <property type="entry name" value="Peripla_BP_3"/>
    <property type="match status" value="1"/>
</dbReference>
<dbReference type="GO" id="GO:0003700">
    <property type="term" value="F:DNA-binding transcription factor activity"/>
    <property type="evidence" value="ECO:0007669"/>
    <property type="project" value="TreeGrafter"/>
</dbReference>
<dbReference type="RefSeq" id="WP_007475446.1">
    <property type="nucleotide sequence ID" value="NZ_KQ130615.1"/>
</dbReference>
<dbReference type="PROSITE" id="PS00356">
    <property type="entry name" value="HTH_LACI_1"/>
    <property type="match status" value="1"/>
</dbReference>
<accession>A0A0J8GEJ5</accession>
<evidence type="ECO:0000313" key="6">
    <source>
        <dbReference type="Proteomes" id="UP000052258"/>
    </source>
</evidence>
<evidence type="ECO:0000256" key="3">
    <source>
        <dbReference type="ARBA" id="ARBA00023163"/>
    </source>
</evidence>
<keyword evidence="6" id="KW-1185">Reference proteome</keyword>
<dbReference type="PATRIC" id="fig|1430899.3.peg.1545"/>
<protein>
    <submittedName>
        <fullName evidence="5">Transcriptional regulator</fullName>
    </submittedName>
</protein>
<comment type="caution">
    <text evidence="5">The sequence shown here is derived from an EMBL/GenBank/DDBJ whole genome shotgun (WGS) entry which is preliminary data.</text>
</comment>
<dbReference type="OrthoDB" id="43195at2"/>
<dbReference type="InterPro" id="IPR000843">
    <property type="entry name" value="HTH_LacI"/>
</dbReference>
<dbReference type="EMBL" id="AZHO01000019">
    <property type="protein sequence ID" value="KMT59404.1"/>
    <property type="molecule type" value="Genomic_DNA"/>
</dbReference>
<dbReference type="PRINTS" id="PR00036">
    <property type="entry name" value="HTHLACI"/>
</dbReference>